<proteinExistence type="predicted"/>
<gene>
    <name evidence="1" type="ORF">AMLFYP55_02529</name>
</gene>
<evidence type="ECO:0000313" key="1">
    <source>
        <dbReference type="EMBL" id="VYT02513.1"/>
    </source>
</evidence>
<accession>A0A6N2TCN0</accession>
<protein>
    <submittedName>
        <fullName evidence="1">Uncharacterized protein</fullName>
    </submittedName>
</protein>
<sequence length="54" mass="5776">MTCPLPSGSGIRSRGGLGTLPPLPLIYSNSENERFLIEISGKTLRVFSLASARN</sequence>
<dbReference type="AlphaFoldDB" id="A0A6N2TCN0"/>
<dbReference type="EMBL" id="CACRSS010000005">
    <property type="protein sequence ID" value="VYT02513.1"/>
    <property type="molecule type" value="Genomic_DNA"/>
</dbReference>
<organism evidence="1">
    <name type="scientific">Akkermansia muciniphila</name>
    <dbReference type="NCBI Taxonomy" id="239935"/>
    <lineage>
        <taxon>Bacteria</taxon>
        <taxon>Pseudomonadati</taxon>
        <taxon>Verrucomicrobiota</taxon>
        <taxon>Verrucomicrobiia</taxon>
        <taxon>Verrucomicrobiales</taxon>
        <taxon>Akkermansiaceae</taxon>
        <taxon>Akkermansia</taxon>
    </lineage>
</organism>
<name>A0A6N2TCN0_9BACT</name>
<reference evidence="1" key="1">
    <citation type="submission" date="2019-11" db="EMBL/GenBank/DDBJ databases">
        <authorList>
            <person name="Feng L."/>
        </authorList>
    </citation>
    <scope>NUCLEOTIDE SEQUENCE</scope>
    <source>
        <strain evidence="1">AMuciniphilaLFYP55</strain>
    </source>
</reference>